<keyword evidence="11" id="KW-1133">Transmembrane helix</keyword>
<comment type="function">
    <text evidence="9">May play the central regulatory role in sporulation. It may be an element of the effector pathway responsible for the activation of sporulation genes in response to nutritional stress. Spo0A may act in concert with spo0H (a sigma factor) to control the expression of some genes that are critical to the sporulation process.</text>
</comment>
<dbReference type="GO" id="GO:0016020">
    <property type="term" value="C:membrane"/>
    <property type="evidence" value="ECO:0007669"/>
    <property type="project" value="UniProtKB-SubCell"/>
</dbReference>
<keyword evidence="8" id="KW-0902">Two-component regulatory system</keyword>
<dbReference type="InterPro" id="IPR005467">
    <property type="entry name" value="His_kinase_dom"/>
</dbReference>
<dbReference type="InterPro" id="IPR001789">
    <property type="entry name" value="Sig_transdc_resp-reg_receiver"/>
</dbReference>
<dbReference type="AlphaFoldDB" id="A0A0J9C1P6"/>
<dbReference type="InterPro" id="IPR003661">
    <property type="entry name" value="HisK_dim/P_dom"/>
</dbReference>
<dbReference type="CDD" id="cd00082">
    <property type="entry name" value="HisKA"/>
    <property type="match status" value="1"/>
</dbReference>
<dbReference type="PANTHER" id="PTHR45339">
    <property type="entry name" value="HYBRID SIGNAL TRANSDUCTION HISTIDINE KINASE J"/>
    <property type="match status" value="1"/>
</dbReference>
<evidence type="ECO:0000259" key="13">
    <source>
        <dbReference type="PROSITE" id="PS50110"/>
    </source>
</evidence>
<evidence type="ECO:0000256" key="5">
    <source>
        <dbReference type="ARBA" id="ARBA00022553"/>
    </source>
</evidence>
<name>A0A0J9C1P6_9FIRM</name>
<evidence type="ECO:0000256" key="1">
    <source>
        <dbReference type="ARBA" id="ARBA00000085"/>
    </source>
</evidence>
<accession>A0A0J9C1P6</accession>
<feature type="transmembrane region" description="Helical" evidence="11">
    <location>
        <begin position="9"/>
        <end position="27"/>
    </location>
</feature>
<dbReference type="Gene3D" id="3.30.450.20">
    <property type="entry name" value="PAS domain"/>
    <property type="match status" value="1"/>
</dbReference>
<keyword evidence="11" id="KW-0812">Transmembrane</keyword>
<evidence type="ECO:0000256" key="10">
    <source>
        <dbReference type="PROSITE-ProRule" id="PRU00169"/>
    </source>
</evidence>
<dbReference type="InterPro" id="IPR036890">
    <property type="entry name" value="HATPase_C_sf"/>
</dbReference>
<dbReference type="InterPro" id="IPR036097">
    <property type="entry name" value="HisK_dim/P_sf"/>
</dbReference>
<feature type="modified residue" description="4-aspartylphosphate" evidence="10">
    <location>
        <position position="768"/>
    </location>
</feature>
<dbReference type="SUPFAM" id="SSF52172">
    <property type="entry name" value="CheY-like"/>
    <property type="match status" value="2"/>
</dbReference>
<dbReference type="InterPro" id="IPR004358">
    <property type="entry name" value="Sig_transdc_His_kin-like_C"/>
</dbReference>
<keyword evidence="11" id="KW-0472">Membrane</keyword>
<feature type="domain" description="Response regulatory" evidence="13">
    <location>
        <begin position="716"/>
        <end position="837"/>
    </location>
</feature>
<feature type="transmembrane region" description="Helical" evidence="11">
    <location>
        <begin position="286"/>
        <end position="306"/>
    </location>
</feature>
<protein>
    <recommendedName>
        <fullName evidence="4">Stage 0 sporulation protein A homolog</fullName>
        <ecNumber evidence="3">2.7.13.3</ecNumber>
    </recommendedName>
</protein>
<dbReference type="RefSeq" id="WP_048930232.1">
    <property type="nucleotide sequence ID" value="NZ_KQ235879.1"/>
</dbReference>
<dbReference type="GO" id="GO:0000155">
    <property type="term" value="F:phosphorelay sensor kinase activity"/>
    <property type="evidence" value="ECO:0007669"/>
    <property type="project" value="InterPro"/>
</dbReference>
<dbReference type="PROSITE" id="PS50109">
    <property type="entry name" value="HIS_KIN"/>
    <property type="match status" value="1"/>
</dbReference>
<keyword evidence="6" id="KW-0808">Transferase</keyword>
<evidence type="ECO:0000256" key="3">
    <source>
        <dbReference type="ARBA" id="ARBA00012438"/>
    </source>
</evidence>
<dbReference type="Pfam" id="PF00512">
    <property type="entry name" value="HisKA"/>
    <property type="match status" value="1"/>
</dbReference>
<dbReference type="Gene3D" id="1.10.287.130">
    <property type="match status" value="1"/>
</dbReference>
<dbReference type="GeneID" id="93162168"/>
<dbReference type="SUPFAM" id="SSF47384">
    <property type="entry name" value="Homodimeric domain of signal transducing histidine kinase"/>
    <property type="match status" value="1"/>
</dbReference>
<dbReference type="Gene3D" id="3.40.50.2300">
    <property type="match status" value="2"/>
</dbReference>
<dbReference type="Pfam" id="PF00072">
    <property type="entry name" value="Response_reg"/>
    <property type="match status" value="2"/>
</dbReference>
<organism evidence="14 15">
    <name type="scientific">[Clostridium] citroniae WAL-19142</name>
    <dbReference type="NCBI Taxonomy" id="742734"/>
    <lineage>
        <taxon>Bacteria</taxon>
        <taxon>Bacillati</taxon>
        <taxon>Bacillota</taxon>
        <taxon>Clostridia</taxon>
        <taxon>Lachnospirales</taxon>
        <taxon>Lachnospiraceae</taxon>
        <taxon>Enterocloster</taxon>
    </lineage>
</organism>
<dbReference type="Proteomes" id="UP000037392">
    <property type="component" value="Unassembled WGS sequence"/>
</dbReference>
<dbReference type="Gene3D" id="3.30.565.10">
    <property type="entry name" value="Histidine kinase-like ATPase, C-terminal domain"/>
    <property type="match status" value="1"/>
</dbReference>
<comment type="caution">
    <text evidence="14">The sequence shown here is derived from an EMBL/GenBank/DDBJ whole genome shotgun (WGS) entry which is preliminary data.</text>
</comment>
<dbReference type="InterPro" id="IPR003594">
    <property type="entry name" value="HATPase_dom"/>
</dbReference>
<evidence type="ECO:0000313" key="15">
    <source>
        <dbReference type="Proteomes" id="UP000037392"/>
    </source>
</evidence>
<comment type="subcellular location">
    <subcellularLocation>
        <location evidence="2">Membrane</location>
    </subcellularLocation>
</comment>
<dbReference type="SMART" id="SM00448">
    <property type="entry name" value="REC"/>
    <property type="match status" value="2"/>
</dbReference>
<evidence type="ECO:0000256" key="7">
    <source>
        <dbReference type="ARBA" id="ARBA00022777"/>
    </source>
</evidence>
<dbReference type="CDD" id="cd16922">
    <property type="entry name" value="HATPase_EvgS-ArcB-TorS-like"/>
    <property type="match status" value="1"/>
</dbReference>
<evidence type="ECO:0000256" key="8">
    <source>
        <dbReference type="ARBA" id="ARBA00023012"/>
    </source>
</evidence>
<dbReference type="PANTHER" id="PTHR45339:SF1">
    <property type="entry name" value="HYBRID SIGNAL TRANSDUCTION HISTIDINE KINASE J"/>
    <property type="match status" value="1"/>
</dbReference>
<dbReference type="SMART" id="SM00387">
    <property type="entry name" value="HATPase_c"/>
    <property type="match status" value="1"/>
</dbReference>
<reference evidence="14 15" key="1">
    <citation type="submission" date="2011-04" db="EMBL/GenBank/DDBJ databases">
        <title>The Genome Sequence of Clostridium citroniae WAL-19142.</title>
        <authorList>
            <consortium name="The Broad Institute Genome Sequencing Platform"/>
            <person name="Earl A."/>
            <person name="Ward D."/>
            <person name="Feldgarden M."/>
            <person name="Gevers D."/>
            <person name="Warren Y.A."/>
            <person name="Tyrrell K.L."/>
            <person name="Citron D.M."/>
            <person name="Goldstein E.J."/>
            <person name="Daigneault M."/>
            <person name="Allen-Vercoe E."/>
            <person name="Young S.K."/>
            <person name="Zeng Q."/>
            <person name="Gargeya S."/>
            <person name="Fitzgerald M."/>
            <person name="Haas B."/>
            <person name="Abouelleil A."/>
            <person name="Alvarado L."/>
            <person name="Arachchi H.M."/>
            <person name="Berlin A."/>
            <person name="Brown A."/>
            <person name="Chapman S.B."/>
            <person name="Chen Z."/>
            <person name="Dunbar C."/>
            <person name="Freedman E."/>
            <person name="Gearin G."/>
            <person name="Gellesch M."/>
            <person name="Goldberg J."/>
            <person name="Griggs A."/>
            <person name="Gujja S."/>
            <person name="Heilman E.R."/>
            <person name="Heiman D."/>
            <person name="Howarth C."/>
            <person name="Larson L."/>
            <person name="Lui A."/>
            <person name="MacDonald P.J."/>
            <person name="Mehta T."/>
            <person name="Montmayeur A."/>
            <person name="Murphy C."/>
            <person name="Neiman D."/>
            <person name="Pearson M."/>
            <person name="Priest M."/>
            <person name="Roberts A."/>
            <person name="Saif S."/>
            <person name="Shea T."/>
            <person name="Shenoy N."/>
            <person name="Sisk P."/>
            <person name="Stolte C."/>
            <person name="Sykes S."/>
            <person name="White J."/>
            <person name="Yandava C."/>
            <person name="Wortman J."/>
            <person name="Nusbaum C."/>
            <person name="Birren B."/>
        </authorList>
    </citation>
    <scope>NUCLEOTIDE SEQUENCE [LARGE SCALE GENOMIC DNA]</scope>
    <source>
        <strain evidence="14 15">WAL-19142</strain>
    </source>
</reference>
<evidence type="ECO:0000256" key="6">
    <source>
        <dbReference type="ARBA" id="ARBA00022679"/>
    </source>
</evidence>
<keyword evidence="5 10" id="KW-0597">Phosphoprotein</keyword>
<gene>
    <name evidence="14" type="ORF">HMPREF9470_03299</name>
</gene>
<comment type="catalytic activity">
    <reaction evidence="1">
        <text>ATP + protein L-histidine = ADP + protein N-phospho-L-histidine.</text>
        <dbReference type="EC" id="2.7.13.3"/>
    </reaction>
</comment>
<dbReference type="PRINTS" id="PR00344">
    <property type="entry name" value="BCTRLSENSOR"/>
</dbReference>
<dbReference type="CDD" id="cd17546">
    <property type="entry name" value="REC_hyHK_CKI1_RcsC-like"/>
    <property type="match status" value="2"/>
</dbReference>
<evidence type="ECO:0000256" key="9">
    <source>
        <dbReference type="ARBA" id="ARBA00024867"/>
    </source>
</evidence>
<dbReference type="EMBL" id="ADLK01000024">
    <property type="protein sequence ID" value="KMW18389.1"/>
    <property type="molecule type" value="Genomic_DNA"/>
</dbReference>
<evidence type="ECO:0000256" key="11">
    <source>
        <dbReference type="SAM" id="Phobius"/>
    </source>
</evidence>
<evidence type="ECO:0000259" key="12">
    <source>
        <dbReference type="PROSITE" id="PS50109"/>
    </source>
</evidence>
<dbReference type="FunFam" id="3.30.565.10:FF:000006">
    <property type="entry name" value="Sensor histidine kinase WalK"/>
    <property type="match status" value="1"/>
</dbReference>
<keyword evidence="7" id="KW-0418">Kinase</keyword>
<dbReference type="Pfam" id="PF02518">
    <property type="entry name" value="HATPase_c"/>
    <property type="match status" value="1"/>
</dbReference>
<evidence type="ECO:0000313" key="14">
    <source>
        <dbReference type="EMBL" id="KMW18389.1"/>
    </source>
</evidence>
<dbReference type="PATRIC" id="fig|742734.4.peg.3531"/>
<feature type="domain" description="Response regulatory" evidence="13">
    <location>
        <begin position="576"/>
        <end position="696"/>
    </location>
</feature>
<sequence>MKKGQKRNIILVCLSVAVILAGGLYYITSVQRALWNKSVTDILEVTVQGRHALDTYLEKDKEMVHWLAADLAAESSFHEDKLHEKLLLAGAGNSSCFCVNLDTGTVYTLQLEGEWPLDPDQLEIFRGLQGSGIRKPFLDGRTGVWTLAYYERFLWPDGSQGFVQKTQPLSEIADRFSLSFYNNTGFSYVVDREGDILIRSQHRNSNRTFQNLFDIIDLQGNDSREIDFFQASLENSRRGAARFRYQKEDYVFCYVPMEQVPDWYVVSIIPNRVIMEQANSIVQDSLLFLFLIFACASVMGAFFMIYRNSARRILLAEENARKAAESANAAKSRFLSNMSHDIRTPMNAILGMTRLAMDHIHESDKVSDYLKKIGLSGQLLVGLINDILDMSKIESGKMVLNQETASLEPLFTSLVGIIQPSAAAKNLTFDIRLHGIEHESLCFDSLRLNQILLNLLSNAVKFTPEGGSVSVDVTELPSRRQGLAHLRFRVSDTGIGMSPEFLEHIFDSFTREHDDRVNKIEGTGLGMAITKMIVDRMDGTIVVESRPGQGSVFTVDLDLPIPSGIALPDMSLPRIRILVADDDSDTCRSASEFLKELGMTADITSSGQEAVEKAVAAHLEGRDYDLALLDWKMPDLSGVQAAQAIRLQAGYDLPVIIVSAYDWISIEKEAMEAGVNGFIQKPFFKSTLYHCIRQHVLHEDGYPQWQDDRVNLTGRRILMAEDNELNREISLELLISAGAQVETAVNGQECVEFFAQSVPGYFDLILMDIQMPIMNGYDAARQIRTMDRPDALAIPIFAITADAFAEDMEEAKKAGMNSHLAKPLDIPAMMQEIKKYLEP</sequence>
<dbReference type="OrthoDB" id="9790669at2"/>
<dbReference type="PROSITE" id="PS50110">
    <property type="entry name" value="RESPONSE_REGULATORY"/>
    <property type="match status" value="2"/>
</dbReference>
<evidence type="ECO:0000256" key="4">
    <source>
        <dbReference type="ARBA" id="ARBA00018672"/>
    </source>
</evidence>
<feature type="modified residue" description="4-aspartylphosphate" evidence="10">
    <location>
        <position position="630"/>
    </location>
</feature>
<dbReference type="SMART" id="SM00388">
    <property type="entry name" value="HisKA"/>
    <property type="match status" value="1"/>
</dbReference>
<dbReference type="InterPro" id="IPR011006">
    <property type="entry name" value="CheY-like_superfamily"/>
</dbReference>
<evidence type="ECO:0000256" key="2">
    <source>
        <dbReference type="ARBA" id="ARBA00004370"/>
    </source>
</evidence>
<feature type="domain" description="Histidine kinase" evidence="12">
    <location>
        <begin position="337"/>
        <end position="561"/>
    </location>
</feature>
<dbReference type="CDD" id="cd12912">
    <property type="entry name" value="PDC2_MCP_like"/>
    <property type="match status" value="1"/>
</dbReference>
<dbReference type="SUPFAM" id="SSF55874">
    <property type="entry name" value="ATPase domain of HSP90 chaperone/DNA topoisomerase II/histidine kinase"/>
    <property type="match status" value="1"/>
</dbReference>
<proteinExistence type="predicted"/>
<dbReference type="EC" id="2.7.13.3" evidence="3"/>